<dbReference type="EMBL" id="KN828840">
    <property type="protein sequence ID" value="KIK74456.1"/>
    <property type="molecule type" value="Genomic_DNA"/>
</dbReference>
<keyword evidence="1" id="KW-0732">Signal</keyword>
<evidence type="ECO:0008006" key="4">
    <source>
        <dbReference type="Google" id="ProtNLM"/>
    </source>
</evidence>
<feature type="signal peptide" evidence="1">
    <location>
        <begin position="1"/>
        <end position="21"/>
    </location>
</feature>
<organism evidence="2 3">
    <name type="scientific">Paxillus rubicundulus Ve08.2h10</name>
    <dbReference type="NCBI Taxonomy" id="930991"/>
    <lineage>
        <taxon>Eukaryota</taxon>
        <taxon>Fungi</taxon>
        <taxon>Dikarya</taxon>
        <taxon>Basidiomycota</taxon>
        <taxon>Agaricomycotina</taxon>
        <taxon>Agaricomycetes</taxon>
        <taxon>Agaricomycetidae</taxon>
        <taxon>Boletales</taxon>
        <taxon>Paxilineae</taxon>
        <taxon>Paxillaceae</taxon>
        <taxon>Paxillus</taxon>
    </lineage>
</organism>
<keyword evidence="3" id="KW-1185">Reference proteome</keyword>
<sequence>MLSSSKTALTIILIAARCCMCLSSITGRDLVSPTRYSPSHVHISLTIHPRLAKSLCTLVIEEGSE</sequence>
<evidence type="ECO:0000313" key="3">
    <source>
        <dbReference type="Proteomes" id="UP000054538"/>
    </source>
</evidence>
<dbReference type="Proteomes" id="UP000054538">
    <property type="component" value="Unassembled WGS sequence"/>
</dbReference>
<feature type="chain" id="PRO_5002208822" description="Secreted protein" evidence="1">
    <location>
        <begin position="22"/>
        <end position="65"/>
    </location>
</feature>
<dbReference type="HOGENOM" id="CLU_2850367_0_0_1"/>
<proteinExistence type="predicted"/>
<dbReference type="AlphaFoldDB" id="A0A0D0CTW2"/>
<reference evidence="3" key="2">
    <citation type="submission" date="2015-01" db="EMBL/GenBank/DDBJ databases">
        <title>Evolutionary Origins and Diversification of the Mycorrhizal Mutualists.</title>
        <authorList>
            <consortium name="DOE Joint Genome Institute"/>
            <consortium name="Mycorrhizal Genomics Consortium"/>
            <person name="Kohler A."/>
            <person name="Kuo A."/>
            <person name="Nagy L.G."/>
            <person name="Floudas D."/>
            <person name="Copeland A."/>
            <person name="Barry K.W."/>
            <person name="Cichocki N."/>
            <person name="Veneault-Fourrey C."/>
            <person name="LaButti K."/>
            <person name="Lindquist E.A."/>
            <person name="Lipzen A."/>
            <person name="Lundell T."/>
            <person name="Morin E."/>
            <person name="Murat C."/>
            <person name="Riley R."/>
            <person name="Ohm R."/>
            <person name="Sun H."/>
            <person name="Tunlid A."/>
            <person name="Henrissat B."/>
            <person name="Grigoriev I.V."/>
            <person name="Hibbett D.S."/>
            <person name="Martin F."/>
        </authorList>
    </citation>
    <scope>NUCLEOTIDE SEQUENCE [LARGE SCALE GENOMIC DNA]</scope>
    <source>
        <strain evidence="3">Ve08.2h10</strain>
    </source>
</reference>
<evidence type="ECO:0000313" key="2">
    <source>
        <dbReference type="EMBL" id="KIK74456.1"/>
    </source>
</evidence>
<protein>
    <recommendedName>
        <fullName evidence="4">Secreted protein</fullName>
    </recommendedName>
</protein>
<accession>A0A0D0CTW2</accession>
<gene>
    <name evidence="2" type="ORF">PAXRUDRAFT_19848</name>
</gene>
<reference evidence="2 3" key="1">
    <citation type="submission" date="2014-04" db="EMBL/GenBank/DDBJ databases">
        <authorList>
            <consortium name="DOE Joint Genome Institute"/>
            <person name="Kuo A."/>
            <person name="Kohler A."/>
            <person name="Jargeat P."/>
            <person name="Nagy L.G."/>
            <person name="Floudas D."/>
            <person name="Copeland A."/>
            <person name="Barry K.W."/>
            <person name="Cichocki N."/>
            <person name="Veneault-Fourrey C."/>
            <person name="LaButti K."/>
            <person name="Lindquist E.A."/>
            <person name="Lipzen A."/>
            <person name="Lundell T."/>
            <person name="Morin E."/>
            <person name="Murat C."/>
            <person name="Sun H."/>
            <person name="Tunlid A."/>
            <person name="Henrissat B."/>
            <person name="Grigoriev I.V."/>
            <person name="Hibbett D.S."/>
            <person name="Martin F."/>
            <person name="Nordberg H.P."/>
            <person name="Cantor M.N."/>
            <person name="Hua S.X."/>
        </authorList>
    </citation>
    <scope>NUCLEOTIDE SEQUENCE [LARGE SCALE GENOMIC DNA]</scope>
    <source>
        <strain evidence="2 3">Ve08.2h10</strain>
    </source>
</reference>
<name>A0A0D0CTW2_9AGAM</name>
<evidence type="ECO:0000256" key="1">
    <source>
        <dbReference type="SAM" id="SignalP"/>
    </source>
</evidence>
<dbReference type="InParanoid" id="A0A0D0CTW2"/>